<protein>
    <recommendedName>
        <fullName evidence="5">Holin</fullName>
    </recommendedName>
</protein>
<evidence type="ECO:0000313" key="4">
    <source>
        <dbReference type="Proteomes" id="UP000295626"/>
    </source>
</evidence>
<gene>
    <name evidence="3" type="ORF">E1091_04195</name>
</gene>
<evidence type="ECO:0000256" key="2">
    <source>
        <dbReference type="SAM" id="SignalP"/>
    </source>
</evidence>
<proteinExistence type="predicted"/>
<keyword evidence="1" id="KW-1133">Transmembrane helix</keyword>
<name>A0ABY2DKH8_9ACTN</name>
<feature type="transmembrane region" description="Helical" evidence="1">
    <location>
        <begin position="81"/>
        <end position="99"/>
    </location>
</feature>
<feature type="signal peptide" evidence="2">
    <location>
        <begin position="1"/>
        <end position="20"/>
    </location>
</feature>
<keyword evidence="4" id="KW-1185">Reference proteome</keyword>
<keyword evidence="1" id="KW-0472">Membrane</keyword>
<keyword evidence="2" id="KW-0732">Signal</keyword>
<organism evidence="3 4">
    <name type="scientific">Micromonospora fluostatini</name>
    <dbReference type="NCBI Taxonomy" id="1629071"/>
    <lineage>
        <taxon>Bacteria</taxon>
        <taxon>Bacillati</taxon>
        <taxon>Actinomycetota</taxon>
        <taxon>Actinomycetes</taxon>
        <taxon>Micromonosporales</taxon>
        <taxon>Micromonosporaceae</taxon>
        <taxon>Micromonospora</taxon>
    </lineage>
</organism>
<feature type="transmembrane region" description="Helical" evidence="1">
    <location>
        <begin position="55"/>
        <end position="75"/>
    </location>
</feature>
<comment type="caution">
    <text evidence="3">The sequence shown here is derived from an EMBL/GenBank/DDBJ whole genome shotgun (WGS) entry which is preliminary data.</text>
</comment>
<sequence>MIKKFLVAVAGAVAVAVAGALTDNQVTTVEAVQVVIAVATAAQVWVTTNVPTLTWAKTVTAVLLGVTNVLVGVIADGISAADVAVLIVAAFTAAGVYAVPNGSTHRPAPPAQPAI</sequence>
<dbReference type="EMBL" id="SMKE01000084">
    <property type="protein sequence ID" value="TDC00778.1"/>
    <property type="molecule type" value="Genomic_DNA"/>
</dbReference>
<dbReference type="Proteomes" id="UP000295626">
    <property type="component" value="Unassembled WGS sequence"/>
</dbReference>
<keyword evidence="1" id="KW-0812">Transmembrane</keyword>
<accession>A0ABY2DKH8</accession>
<feature type="transmembrane region" description="Helical" evidence="1">
    <location>
        <begin position="32"/>
        <end position="48"/>
    </location>
</feature>
<evidence type="ECO:0000313" key="3">
    <source>
        <dbReference type="EMBL" id="TDC00778.1"/>
    </source>
</evidence>
<evidence type="ECO:0008006" key="5">
    <source>
        <dbReference type="Google" id="ProtNLM"/>
    </source>
</evidence>
<evidence type="ECO:0000256" key="1">
    <source>
        <dbReference type="SAM" id="Phobius"/>
    </source>
</evidence>
<reference evidence="3 4" key="1">
    <citation type="submission" date="2019-02" db="EMBL/GenBank/DDBJ databases">
        <title>Draft genome sequences of novel Actinobacteria.</title>
        <authorList>
            <person name="Sahin N."/>
            <person name="Ay H."/>
            <person name="Saygin H."/>
        </authorList>
    </citation>
    <scope>NUCLEOTIDE SEQUENCE [LARGE SCALE GENOMIC DNA]</scope>
    <source>
        <strain evidence="3 4">JCM 30529</strain>
    </source>
</reference>
<feature type="chain" id="PRO_5045660397" description="Holin" evidence="2">
    <location>
        <begin position="21"/>
        <end position="115"/>
    </location>
</feature>